<reference evidence="1" key="1">
    <citation type="submission" date="2021-06" db="EMBL/GenBank/DDBJ databases">
        <title>Comparative genomics, transcriptomics and evolutionary studies reveal genomic signatures of adaptation to plant cell wall in hemibiotrophic fungi.</title>
        <authorList>
            <consortium name="DOE Joint Genome Institute"/>
            <person name="Baroncelli R."/>
            <person name="Diaz J.F."/>
            <person name="Benocci T."/>
            <person name="Peng M."/>
            <person name="Battaglia E."/>
            <person name="Haridas S."/>
            <person name="Andreopoulos W."/>
            <person name="Labutti K."/>
            <person name="Pangilinan J."/>
            <person name="Floch G.L."/>
            <person name="Makela M.R."/>
            <person name="Henrissat B."/>
            <person name="Grigoriev I.V."/>
            <person name="Crouch J.A."/>
            <person name="De Vries R.P."/>
            <person name="Sukno S.A."/>
            <person name="Thon M.R."/>
        </authorList>
    </citation>
    <scope>NUCLEOTIDE SEQUENCE</scope>
    <source>
        <strain evidence="1">MAFF235873</strain>
    </source>
</reference>
<gene>
    <name evidence="1" type="ORF">LX32DRAFT_641092</name>
</gene>
<evidence type="ECO:0000313" key="2">
    <source>
        <dbReference type="Proteomes" id="UP001232148"/>
    </source>
</evidence>
<dbReference type="Proteomes" id="UP001232148">
    <property type="component" value="Unassembled WGS sequence"/>
</dbReference>
<dbReference type="EMBL" id="MU842899">
    <property type="protein sequence ID" value="KAK2027198.1"/>
    <property type="molecule type" value="Genomic_DNA"/>
</dbReference>
<sequence length="98" mass="10729">MGTVDGGALFEDKTALSNPLYEYLVPGRPQLADLPPERGPRPSVSTVTWLPTCSLPSLAGPTMAFPLLHLSARHFSPFSWDTDMLAPANMQYVIRGRM</sequence>
<comment type="caution">
    <text evidence="1">The sequence shown here is derived from an EMBL/GenBank/DDBJ whole genome shotgun (WGS) entry which is preliminary data.</text>
</comment>
<accession>A0AAD9HE83</accession>
<keyword evidence="2" id="KW-1185">Reference proteome</keyword>
<name>A0AAD9HE83_9PEZI</name>
<evidence type="ECO:0000313" key="1">
    <source>
        <dbReference type="EMBL" id="KAK2027198.1"/>
    </source>
</evidence>
<proteinExistence type="predicted"/>
<dbReference type="AlphaFoldDB" id="A0AAD9HE83"/>
<organism evidence="1 2">
    <name type="scientific">Colletotrichum zoysiae</name>
    <dbReference type="NCBI Taxonomy" id="1216348"/>
    <lineage>
        <taxon>Eukaryota</taxon>
        <taxon>Fungi</taxon>
        <taxon>Dikarya</taxon>
        <taxon>Ascomycota</taxon>
        <taxon>Pezizomycotina</taxon>
        <taxon>Sordariomycetes</taxon>
        <taxon>Hypocreomycetidae</taxon>
        <taxon>Glomerellales</taxon>
        <taxon>Glomerellaceae</taxon>
        <taxon>Colletotrichum</taxon>
        <taxon>Colletotrichum graminicola species complex</taxon>
    </lineage>
</organism>
<protein>
    <submittedName>
        <fullName evidence="1">Uncharacterized protein</fullName>
    </submittedName>
</protein>